<gene>
    <name evidence="1" type="ORF">A3C05_03480</name>
</gene>
<sequence length="174" mass="19974">MYNLEDVRSYILQFQPAGIIIDTDVLMLLLVGEYDPSSIENCKFTNNFCKADFECLKKIVSCFNKIIITPHIVAEISNHSTKAFYGDKHYAYFYSLAKFLEQVEENLCSLKSLLKMDVAIISAFGFTDMAMFEIAKSSQNKIPILTDDTNFHIRFRNAIPVIKLSDITKQTIRF</sequence>
<dbReference type="Proteomes" id="UP000178743">
    <property type="component" value="Unassembled WGS sequence"/>
</dbReference>
<evidence type="ECO:0000313" key="1">
    <source>
        <dbReference type="EMBL" id="OGF72600.1"/>
    </source>
</evidence>
<dbReference type="AlphaFoldDB" id="A0A1F5WAM3"/>
<comment type="caution">
    <text evidence="1">The sequence shown here is derived from an EMBL/GenBank/DDBJ whole genome shotgun (WGS) entry which is preliminary data.</text>
</comment>
<accession>A0A1F5WAM3</accession>
<name>A0A1F5WAM3_9BACT</name>
<organism evidence="1 2">
    <name type="scientific">Candidatus Giovannonibacteria bacterium RIFCSPHIGHO2_02_FULL_45_40</name>
    <dbReference type="NCBI Taxonomy" id="1798337"/>
    <lineage>
        <taxon>Bacteria</taxon>
        <taxon>Candidatus Giovannoniibacteriota</taxon>
    </lineage>
</organism>
<dbReference type="EMBL" id="MFHP01000019">
    <property type="protein sequence ID" value="OGF72600.1"/>
    <property type="molecule type" value="Genomic_DNA"/>
</dbReference>
<reference evidence="1 2" key="1">
    <citation type="journal article" date="2016" name="Nat. Commun.">
        <title>Thousands of microbial genomes shed light on interconnected biogeochemical processes in an aquifer system.</title>
        <authorList>
            <person name="Anantharaman K."/>
            <person name="Brown C.T."/>
            <person name="Hug L.A."/>
            <person name="Sharon I."/>
            <person name="Castelle C.J."/>
            <person name="Probst A.J."/>
            <person name="Thomas B.C."/>
            <person name="Singh A."/>
            <person name="Wilkins M.J."/>
            <person name="Karaoz U."/>
            <person name="Brodie E.L."/>
            <person name="Williams K.H."/>
            <person name="Hubbard S.S."/>
            <person name="Banfield J.F."/>
        </authorList>
    </citation>
    <scope>NUCLEOTIDE SEQUENCE [LARGE SCALE GENOMIC DNA]</scope>
</reference>
<protein>
    <recommendedName>
        <fullName evidence="3">PIN domain-containing protein</fullName>
    </recommendedName>
</protein>
<proteinExistence type="predicted"/>
<evidence type="ECO:0008006" key="3">
    <source>
        <dbReference type="Google" id="ProtNLM"/>
    </source>
</evidence>
<evidence type="ECO:0000313" key="2">
    <source>
        <dbReference type="Proteomes" id="UP000178743"/>
    </source>
</evidence>